<organism evidence="1">
    <name type="scientific">marine sediment metagenome</name>
    <dbReference type="NCBI Taxonomy" id="412755"/>
    <lineage>
        <taxon>unclassified sequences</taxon>
        <taxon>metagenomes</taxon>
        <taxon>ecological metagenomes</taxon>
    </lineage>
</organism>
<feature type="non-terminal residue" evidence="1">
    <location>
        <position position="1"/>
    </location>
</feature>
<sequence>ITEIQGNELLTLQRTAMVVRRMQLDAQLQMVNLLGMMAGIAAPPPTASAAVAAQAQAPVIVGGVVVHAAIAVTEDVDVDELVDRVGTDLAIVIDRKLDELRTRESRAIGDTGRTE</sequence>
<name>A0A0F9R6R0_9ZZZZ</name>
<accession>A0A0F9R6R0</accession>
<dbReference type="AlphaFoldDB" id="A0A0F9R6R0"/>
<reference evidence="1" key="1">
    <citation type="journal article" date="2015" name="Nature">
        <title>Complex archaea that bridge the gap between prokaryotes and eukaryotes.</title>
        <authorList>
            <person name="Spang A."/>
            <person name="Saw J.H."/>
            <person name="Jorgensen S.L."/>
            <person name="Zaremba-Niedzwiedzka K."/>
            <person name="Martijn J."/>
            <person name="Lind A.E."/>
            <person name="van Eijk R."/>
            <person name="Schleper C."/>
            <person name="Guy L."/>
            <person name="Ettema T.J."/>
        </authorList>
    </citation>
    <scope>NUCLEOTIDE SEQUENCE</scope>
</reference>
<proteinExistence type="predicted"/>
<gene>
    <name evidence="1" type="ORF">LCGC14_0930110</name>
</gene>
<dbReference type="EMBL" id="LAZR01003190">
    <property type="protein sequence ID" value="KKN20986.1"/>
    <property type="molecule type" value="Genomic_DNA"/>
</dbReference>
<evidence type="ECO:0000313" key="1">
    <source>
        <dbReference type="EMBL" id="KKN20986.1"/>
    </source>
</evidence>
<protein>
    <submittedName>
        <fullName evidence="1">Uncharacterized protein</fullName>
    </submittedName>
</protein>
<comment type="caution">
    <text evidence="1">The sequence shown here is derived from an EMBL/GenBank/DDBJ whole genome shotgun (WGS) entry which is preliminary data.</text>
</comment>